<dbReference type="EMBL" id="CP020370">
    <property type="protein sequence ID" value="AUB84481.1"/>
    <property type="molecule type" value="Genomic_DNA"/>
</dbReference>
<dbReference type="PANTHER" id="PTHR44591">
    <property type="entry name" value="STRESS RESPONSE REGULATOR PROTEIN 1"/>
    <property type="match status" value="1"/>
</dbReference>
<dbReference type="InterPro" id="IPR001789">
    <property type="entry name" value="Sig_transdc_resp-reg_receiver"/>
</dbReference>
<dbReference type="RefSeq" id="WP_100922133.1">
    <property type="nucleotide sequence ID" value="NZ_CP020370.1"/>
</dbReference>
<evidence type="ECO:0000256" key="5">
    <source>
        <dbReference type="SAM" id="Phobius"/>
    </source>
</evidence>
<evidence type="ECO:0000256" key="3">
    <source>
        <dbReference type="PROSITE-ProRule" id="PRU00169"/>
    </source>
</evidence>
<name>A0A2K8UHA6_9GAMM</name>
<protein>
    <recommendedName>
        <fullName evidence="6">Response regulatory domain-containing protein</fullName>
    </recommendedName>
</protein>
<feature type="compositionally biased region" description="Pro residues" evidence="4">
    <location>
        <begin position="125"/>
        <end position="137"/>
    </location>
</feature>
<dbReference type="OrthoDB" id="9800897at2"/>
<dbReference type="GO" id="GO:0000160">
    <property type="term" value="P:phosphorelay signal transduction system"/>
    <property type="evidence" value="ECO:0007669"/>
    <property type="project" value="UniProtKB-KW"/>
</dbReference>
<evidence type="ECO:0000259" key="6">
    <source>
        <dbReference type="PROSITE" id="PS50110"/>
    </source>
</evidence>
<evidence type="ECO:0000256" key="2">
    <source>
        <dbReference type="ARBA" id="ARBA00023012"/>
    </source>
</evidence>
<dbReference type="InterPro" id="IPR011006">
    <property type="entry name" value="CheY-like_superfamily"/>
</dbReference>
<evidence type="ECO:0000256" key="1">
    <source>
        <dbReference type="ARBA" id="ARBA00022553"/>
    </source>
</evidence>
<dbReference type="SMART" id="SM00448">
    <property type="entry name" value="REC"/>
    <property type="match status" value="1"/>
</dbReference>
<keyword evidence="2" id="KW-0902">Two-component regulatory system</keyword>
<keyword evidence="5" id="KW-0812">Transmembrane</keyword>
<dbReference type="PANTHER" id="PTHR44591:SF14">
    <property type="entry name" value="PROTEIN PILG"/>
    <property type="match status" value="1"/>
</dbReference>
<dbReference type="Proteomes" id="UP000232638">
    <property type="component" value="Chromosome"/>
</dbReference>
<keyword evidence="8" id="KW-1185">Reference proteome</keyword>
<feature type="transmembrane region" description="Helical" evidence="5">
    <location>
        <begin position="335"/>
        <end position="357"/>
    </location>
</feature>
<evidence type="ECO:0000313" key="8">
    <source>
        <dbReference type="Proteomes" id="UP000232638"/>
    </source>
</evidence>
<keyword evidence="5" id="KW-0472">Membrane</keyword>
<gene>
    <name evidence="7" type="ORF">THSYN_28460</name>
</gene>
<dbReference type="Gene3D" id="3.40.50.2300">
    <property type="match status" value="1"/>
</dbReference>
<evidence type="ECO:0000256" key="4">
    <source>
        <dbReference type="SAM" id="MobiDB-lite"/>
    </source>
</evidence>
<dbReference type="KEGG" id="tsy:THSYN_28460"/>
<dbReference type="PROSITE" id="PS50110">
    <property type="entry name" value="RESPONSE_REGULATORY"/>
    <property type="match status" value="1"/>
</dbReference>
<keyword evidence="1 3" id="KW-0597">Phosphoprotein</keyword>
<evidence type="ECO:0000313" key="7">
    <source>
        <dbReference type="EMBL" id="AUB84481.1"/>
    </source>
</evidence>
<accession>A0A2K8UHA6</accession>
<dbReference type="CDD" id="cd00156">
    <property type="entry name" value="REC"/>
    <property type="match status" value="1"/>
</dbReference>
<feature type="domain" description="Response regulatory" evidence="6">
    <location>
        <begin position="2"/>
        <end position="118"/>
    </location>
</feature>
<reference evidence="7 8" key="1">
    <citation type="submission" date="2017-03" db="EMBL/GenBank/DDBJ databases">
        <title>Complete genome sequence of Candidatus 'Thiodictyon syntrophicum' sp. nov. strain Cad16T, a photolithoautotroph purple sulfur bacterium isolated from an alpine meromictic lake.</title>
        <authorList>
            <person name="Luedin S.M."/>
            <person name="Pothier J.F."/>
            <person name="Danza F."/>
            <person name="Storelli N."/>
            <person name="Wittwer M."/>
            <person name="Tonolla M."/>
        </authorList>
    </citation>
    <scope>NUCLEOTIDE SEQUENCE [LARGE SCALE GENOMIC DNA]</scope>
    <source>
        <strain evidence="7 8">Cad16T</strain>
    </source>
</reference>
<proteinExistence type="predicted"/>
<dbReference type="AlphaFoldDB" id="A0A2K8UHA6"/>
<feature type="region of interest" description="Disordered" evidence="4">
    <location>
        <begin position="118"/>
        <end position="138"/>
    </location>
</feature>
<dbReference type="SUPFAM" id="SSF52172">
    <property type="entry name" value="CheY-like"/>
    <property type="match status" value="1"/>
</dbReference>
<sequence length="359" mass="38796">MKILLVDDSKSARYALRLQLQRCGVEVETAASAEAAFELLRGELPDAILMDHMMPGLNGFEALEVIRADPRTAAIPVVMCTSHEDADFAAAARRRGAVAILPKSAAQEKLPDLLERLRTGSDRYPSPPGQDPVPTRPPVLARVPTPASDQDPELARLIEKAAGGLIDERIESRVVGLIEPLLRDLEIGLSERLLAASRQLIESRLAELLEGLEARLAAEREADVQTHTGRLSPELRAVADHLVQEALPDLVRVEVEVERAQVLGLVDQYLREATAQGTATGDRAEERLAGLDAAIAAKAREVARREASEVAEGAVVRARRIAEQTLRQVRASLTFVYLAILGAALIGVLAAAAGYLLRQ</sequence>
<keyword evidence="5" id="KW-1133">Transmembrane helix</keyword>
<organism evidence="7 8">
    <name type="scientific">Candidatus Thiodictyon syntrophicum</name>
    <dbReference type="NCBI Taxonomy" id="1166950"/>
    <lineage>
        <taxon>Bacteria</taxon>
        <taxon>Pseudomonadati</taxon>
        <taxon>Pseudomonadota</taxon>
        <taxon>Gammaproteobacteria</taxon>
        <taxon>Chromatiales</taxon>
        <taxon>Chromatiaceae</taxon>
        <taxon>Thiodictyon</taxon>
    </lineage>
</organism>
<feature type="modified residue" description="4-aspartylphosphate" evidence="3">
    <location>
        <position position="51"/>
    </location>
</feature>
<dbReference type="InterPro" id="IPR050595">
    <property type="entry name" value="Bact_response_regulator"/>
</dbReference>
<dbReference type="Pfam" id="PF00072">
    <property type="entry name" value="Response_reg"/>
    <property type="match status" value="1"/>
</dbReference>